<dbReference type="AlphaFoldDB" id="A0A1B0CY41"/>
<evidence type="ECO:0000313" key="1">
    <source>
        <dbReference type="EnsemblMetazoa" id="LLOJ010040-PA"/>
    </source>
</evidence>
<dbReference type="EMBL" id="AJWK01035416">
    <property type="status" value="NOT_ANNOTATED_CDS"/>
    <property type="molecule type" value="Genomic_DNA"/>
</dbReference>
<keyword evidence="2" id="KW-1185">Reference proteome</keyword>
<dbReference type="EMBL" id="AJWK01035415">
    <property type="status" value="NOT_ANNOTATED_CDS"/>
    <property type="molecule type" value="Genomic_DNA"/>
</dbReference>
<protein>
    <submittedName>
        <fullName evidence="1">Uncharacterized protein</fullName>
    </submittedName>
</protein>
<proteinExistence type="predicted"/>
<dbReference type="EnsemblMetazoa" id="LLOJ010040-RA">
    <property type="protein sequence ID" value="LLOJ010040-PA"/>
    <property type="gene ID" value="LLOJ010040"/>
</dbReference>
<name>A0A1B0CY41_LUTLO</name>
<dbReference type="Proteomes" id="UP000092461">
    <property type="component" value="Unassembled WGS sequence"/>
</dbReference>
<reference evidence="1" key="1">
    <citation type="submission" date="2020-05" db="UniProtKB">
        <authorList>
            <consortium name="EnsemblMetazoa"/>
        </authorList>
    </citation>
    <scope>IDENTIFICATION</scope>
    <source>
        <strain evidence="1">Jacobina</strain>
    </source>
</reference>
<dbReference type="VEuPathDB" id="VectorBase:LLONM1_009254"/>
<sequence length="419" mass="47795">MRALLRPARCVAEVDFSLDVAKELIERRHSGSIIRTYRDFEVAIEDHVISAFCWTMTNHERIYKFCVVVRSGVAIFCTFNRDRMEIEFESNLEIANVTKLHWFQFHRQNYLVAAAATGQIHLMNVDAEAKQCTSVAELWTDCDHLAVEHLEVNTEREDALLLFVKDCFLVTFVLNEEEKILCRYVELGRTPIVGLTPVNSWEYLIICADRQTKLVRISATDAEIDIQELEVKSNLQEKYTFAGAVASPHRVFWMFAGELLEPHDSHNPAVSSVIVTTSTFIDGNCPLDILSRTSKDPISLADCQEALRIRWFKESDVDPYYIDLVAQPLHDDVASVINLRKRLIYLGARSGSLKYGYQAQALHFLEEFRYILRVLSVLPVLPVVRESLEVPEKASQEHQNLIVVVSSAEDSSMRHCATA</sequence>
<organism evidence="1 2">
    <name type="scientific">Lutzomyia longipalpis</name>
    <name type="common">Sand fly</name>
    <dbReference type="NCBI Taxonomy" id="7200"/>
    <lineage>
        <taxon>Eukaryota</taxon>
        <taxon>Metazoa</taxon>
        <taxon>Ecdysozoa</taxon>
        <taxon>Arthropoda</taxon>
        <taxon>Hexapoda</taxon>
        <taxon>Insecta</taxon>
        <taxon>Pterygota</taxon>
        <taxon>Neoptera</taxon>
        <taxon>Endopterygota</taxon>
        <taxon>Diptera</taxon>
        <taxon>Nematocera</taxon>
        <taxon>Psychodoidea</taxon>
        <taxon>Psychodidae</taxon>
        <taxon>Lutzomyia</taxon>
        <taxon>Lutzomyia</taxon>
    </lineage>
</organism>
<evidence type="ECO:0000313" key="2">
    <source>
        <dbReference type="Proteomes" id="UP000092461"/>
    </source>
</evidence>
<dbReference type="VEuPathDB" id="VectorBase:LLOJ010040"/>
<accession>A0A1B0CY41</accession>